<gene>
    <name evidence="2" type="ORF">PIB30_097288</name>
</gene>
<dbReference type="Proteomes" id="UP001341840">
    <property type="component" value="Unassembled WGS sequence"/>
</dbReference>
<name>A0ABU6SXI3_9FABA</name>
<accession>A0ABU6SXI3</accession>
<evidence type="ECO:0000313" key="2">
    <source>
        <dbReference type="EMBL" id="MED6140839.1"/>
    </source>
</evidence>
<comment type="caution">
    <text evidence="2">The sequence shown here is derived from an EMBL/GenBank/DDBJ whole genome shotgun (WGS) entry which is preliminary data.</text>
</comment>
<keyword evidence="3" id="KW-1185">Reference proteome</keyword>
<organism evidence="2 3">
    <name type="scientific">Stylosanthes scabra</name>
    <dbReference type="NCBI Taxonomy" id="79078"/>
    <lineage>
        <taxon>Eukaryota</taxon>
        <taxon>Viridiplantae</taxon>
        <taxon>Streptophyta</taxon>
        <taxon>Embryophyta</taxon>
        <taxon>Tracheophyta</taxon>
        <taxon>Spermatophyta</taxon>
        <taxon>Magnoliopsida</taxon>
        <taxon>eudicotyledons</taxon>
        <taxon>Gunneridae</taxon>
        <taxon>Pentapetalae</taxon>
        <taxon>rosids</taxon>
        <taxon>fabids</taxon>
        <taxon>Fabales</taxon>
        <taxon>Fabaceae</taxon>
        <taxon>Papilionoideae</taxon>
        <taxon>50 kb inversion clade</taxon>
        <taxon>dalbergioids sensu lato</taxon>
        <taxon>Dalbergieae</taxon>
        <taxon>Pterocarpus clade</taxon>
        <taxon>Stylosanthes</taxon>
    </lineage>
</organism>
<sequence>MMGGGNPLERSGDTSHTEGSTLSFCDCSQGGCRCKSGDHCEYLSRVDEVEDFNEDLSNNGEREVLSDDEEDRRVNSARRTVTLLEVKVRTFEMFGTMLSIKVCGLGMWLGKNRGGMSSGAKNQST</sequence>
<evidence type="ECO:0000256" key="1">
    <source>
        <dbReference type="SAM" id="MobiDB-lite"/>
    </source>
</evidence>
<reference evidence="2 3" key="1">
    <citation type="journal article" date="2023" name="Plants (Basel)">
        <title>Bridging the Gap: Combining Genomics and Transcriptomics Approaches to Understand Stylosanthes scabra, an Orphan Legume from the Brazilian Caatinga.</title>
        <authorList>
            <person name="Ferreira-Neto J.R.C."/>
            <person name="da Silva M.D."/>
            <person name="Binneck E."/>
            <person name="de Melo N.F."/>
            <person name="da Silva R.H."/>
            <person name="de Melo A.L.T.M."/>
            <person name="Pandolfi V."/>
            <person name="Bustamante F.O."/>
            <person name="Brasileiro-Vidal A.C."/>
            <person name="Benko-Iseppon A.M."/>
        </authorList>
    </citation>
    <scope>NUCLEOTIDE SEQUENCE [LARGE SCALE GENOMIC DNA]</scope>
    <source>
        <tissue evidence="2">Leaves</tissue>
    </source>
</reference>
<protein>
    <submittedName>
        <fullName evidence="2">Uncharacterized protein</fullName>
    </submittedName>
</protein>
<dbReference type="EMBL" id="JASCZI010062795">
    <property type="protein sequence ID" value="MED6140839.1"/>
    <property type="molecule type" value="Genomic_DNA"/>
</dbReference>
<feature type="region of interest" description="Disordered" evidence="1">
    <location>
        <begin position="1"/>
        <end position="20"/>
    </location>
</feature>
<evidence type="ECO:0000313" key="3">
    <source>
        <dbReference type="Proteomes" id="UP001341840"/>
    </source>
</evidence>
<proteinExistence type="predicted"/>